<dbReference type="HOGENOM" id="CLU_194318_0_0_9"/>
<proteinExistence type="predicted"/>
<protein>
    <recommendedName>
        <fullName evidence="3">Fur-regulated basic protein FbpA</fullName>
    </recommendedName>
</protein>
<evidence type="ECO:0000313" key="1">
    <source>
        <dbReference type="EMBL" id="AJI25459.1"/>
    </source>
</evidence>
<organism evidence="1 2">
    <name type="scientific">Priestia megaterium (strain ATCC 14581 / DSM 32 / CCUG 1817 / JCM 2506 / NBRC 15308 / NCIMB 9376 / NCTC 10342 / NRRL B-14308 / VKM B-512 / Ford 19)</name>
    <name type="common">Bacillus megaterium</name>
    <dbReference type="NCBI Taxonomy" id="1348623"/>
    <lineage>
        <taxon>Bacteria</taxon>
        <taxon>Bacillati</taxon>
        <taxon>Bacillota</taxon>
        <taxon>Bacilli</taxon>
        <taxon>Bacillales</taxon>
        <taxon>Bacillaceae</taxon>
        <taxon>Priestia</taxon>
    </lineage>
</organism>
<dbReference type="EMBL" id="CP009920">
    <property type="protein sequence ID" value="AJI25459.1"/>
    <property type="molecule type" value="Genomic_DNA"/>
</dbReference>
<accession>A0A0B6AZV3</accession>
<dbReference type="Proteomes" id="UP000031829">
    <property type="component" value="Chromosome"/>
</dbReference>
<dbReference type="KEGG" id="bmeg:BG04_4686"/>
<sequence length="82" mass="9742">MKSNKTYATSGVRLFYERYLPKKGDDNMTSEKAFEQKKDLLMNQIIESGYFKAEDGRHLYELNLSELEQTHHDLQNQKIREV</sequence>
<dbReference type="InterPro" id="IPR025072">
    <property type="entry name" value="Fur_reg_FbpA"/>
</dbReference>
<dbReference type="Pfam" id="PF13076">
    <property type="entry name" value="Fur_reg_FbpA"/>
    <property type="match status" value="1"/>
</dbReference>
<reference evidence="1 2" key="1">
    <citation type="journal article" date="2015" name="Genome Announc.">
        <title>Complete genome sequences for 35 biothreat assay-relevant bacillus species.</title>
        <authorList>
            <person name="Johnson S.L."/>
            <person name="Daligault H.E."/>
            <person name="Davenport K.W."/>
            <person name="Jaissle J."/>
            <person name="Frey K.G."/>
            <person name="Ladner J.T."/>
            <person name="Broomall S.M."/>
            <person name="Bishop-Lilly K.A."/>
            <person name="Bruce D.C."/>
            <person name="Gibbons H.S."/>
            <person name="Coyne S.R."/>
            <person name="Lo C.C."/>
            <person name="Meincke L."/>
            <person name="Munk A.C."/>
            <person name="Koroleva G.I."/>
            <person name="Rosenzweig C.N."/>
            <person name="Palacios G.F."/>
            <person name="Redden C.L."/>
            <person name="Minogue T.D."/>
            <person name="Chain P.S."/>
        </authorList>
    </citation>
    <scope>NUCLEOTIDE SEQUENCE [LARGE SCALE GENOMIC DNA]</scope>
    <source>
        <strain evidence="2">ATCC 14581 / DSM 32 / JCM 2506 / NBRC 15308 / NCIMB 9376 / NCTC 10342 / NRRL B-14308 / VKM B-512</strain>
    </source>
</reference>
<dbReference type="AlphaFoldDB" id="A0A0B6AZV3"/>
<evidence type="ECO:0008006" key="3">
    <source>
        <dbReference type="Google" id="ProtNLM"/>
    </source>
</evidence>
<name>A0A0B6AZV3_PRIM2</name>
<gene>
    <name evidence="1" type="ORF">BG04_4686</name>
</gene>
<evidence type="ECO:0000313" key="2">
    <source>
        <dbReference type="Proteomes" id="UP000031829"/>
    </source>
</evidence>